<dbReference type="GO" id="GO:0003676">
    <property type="term" value="F:nucleic acid binding"/>
    <property type="evidence" value="ECO:0007669"/>
    <property type="project" value="InterPro"/>
</dbReference>
<accession>A0A3N4GCJ4</accession>
<dbReference type="OrthoDB" id="9778453at2"/>
<dbReference type="SUPFAM" id="SSF109604">
    <property type="entry name" value="HD-domain/PDEase-like"/>
    <property type="match status" value="1"/>
</dbReference>
<dbReference type="AlphaFoldDB" id="A0A3N4GCJ4"/>
<evidence type="ECO:0000313" key="4">
    <source>
        <dbReference type="EMBL" id="RPA60533.1"/>
    </source>
</evidence>
<keyword evidence="2" id="KW-0540">Nuclease</keyword>
<dbReference type="Gene3D" id="1.10.3210.10">
    <property type="entry name" value="Hypothetical protein af1432"/>
    <property type="match status" value="1"/>
</dbReference>
<dbReference type="InterPro" id="IPR004365">
    <property type="entry name" value="NA-bd_OB_tRNA"/>
</dbReference>
<dbReference type="InterPro" id="IPR012340">
    <property type="entry name" value="NA-bd_OB-fold"/>
</dbReference>
<feature type="domain" description="HD" evidence="3">
    <location>
        <begin position="161"/>
        <end position="282"/>
    </location>
</feature>
<gene>
    <name evidence="4" type="ORF">EF384_05495</name>
</gene>
<dbReference type="Pfam" id="PF01336">
    <property type="entry name" value="tRNA_anti-codon"/>
    <property type="match status" value="1"/>
</dbReference>
<evidence type="ECO:0000256" key="2">
    <source>
        <dbReference type="ARBA" id="ARBA00022839"/>
    </source>
</evidence>
<dbReference type="Gene3D" id="2.40.50.140">
    <property type="entry name" value="Nucleic acid-binding proteins"/>
    <property type="match status" value="1"/>
</dbReference>
<dbReference type="FunFam" id="1.10.3210.10:FF:000008">
    <property type="entry name" value="3'-5' exoribonuclease YhaM"/>
    <property type="match status" value="1"/>
</dbReference>
<dbReference type="PANTHER" id="PTHR37294:SF1">
    <property type="entry name" value="3'-5' EXORIBONUCLEASE YHAM"/>
    <property type="match status" value="1"/>
</dbReference>
<keyword evidence="2" id="KW-0269">Exonuclease</keyword>
<dbReference type="GO" id="GO:0031125">
    <property type="term" value="P:rRNA 3'-end processing"/>
    <property type="evidence" value="ECO:0007669"/>
    <property type="project" value="TreeGrafter"/>
</dbReference>
<evidence type="ECO:0000259" key="3">
    <source>
        <dbReference type="PROSITE" id="PS51831"/>
    </source>
</evidence>
<organism evidence="4 5">
    <name type="scientific">Aerococcus agrisoli</name>
    <dbReference type="NCBI Taxonomy" id="2487350"/>
    <lineage>
        <taxon>Bacteria</taxon>
        <taxon>Bacillati</taxon>
        <taxon>Bacillota</taxon>
        <taxon>Bacilli</taxon>
        <taxon>Lactobacillales</taxon>
        <taxon>Aerococcaceae</taxon>
        <taxon>Aerococcus</taxon>
    </lineage>
</organism>
<dbReference type="SUPFAM" id="SSF50249">
    <property type="entry name" value="Nucleic acid-binding proteins"/>
    <property type="match status" value="1"/>
</dbReference>
<dbReference type="RefSeq" id="WP_123780047.1">
    <property type="nucleotide sequence ID" value="NZ_RKMG01000014.1"/>
</dbReference>
<dbReference type="EMBL" id="RKMG01000014">
    <property type="protein sequence ID" value="RPA60533.1"/>
    <property type="molecule type" value="Genomic_DNA"/>
</dbReference>
<keyword evidence="1" id="KW-0378">Hydrolase</keyword>
<dbReference type="PANTHER" id="PTHR37294">
    <property type="entry name" value="3'-5' EXORIBONUCLEASE YHAM"/>
    <property type="match status" value="1"/>
</dbReference>
<dbReference type="InterPro" id="IPR006674">
    <property type="entry name" value="HD_domain"/>
</dbReference>
<evidence type="ECO:0000256" key="1">
    <source>
        <dbReference type="ARBA" id="ARBA00022801"/>
    </source>
</evidence>
<dbReference type="CDD" id="cd00077">
    <property type="entry name" value="HDc"/>
    <property type="match status" value="1"/>
</dbReference>
<dbReference type="SMART" id="SM00471">
    <property type="entry name" value="HDc"/>
    <property type="match status" value="1"/>
</dbReference>
<proteinExistence type="predicted"/>
<sequence>MDNLKIFDVALDHNFDLYLLIKVAEIREDRNGKKYISFTFQDKSGSIDGKYWGATEEDIAKYTSGNVVRLAGKRELYNGTPQVRITGIRLATDEEPNNPSDYVEQGPMTDAEMKEEIKEVVAGFQNPVISAIVRKILNNVHKDFFLYPAAKKNHHAFVGGLGFHTISMLRLAQAIANQYTNINKDLLYAGVLLHDVGKTVEFTDPMSTEYSTEGNLIGHISIIDEMITLAVNELEIDQHQEEVVLLKHMVLAHHGKQEWGSPVNPHILEAEVLHHIDNLDASIQMMMTALDHTEPGEFSARIFGLDNRNFYKPKFNAVTENEDALAEFE</sequence>
<dbReference type="GO" id="GO:0004527">
    <property type="term" value="F:exonuclease activity"/>
    <property type="evidence" value="ECO:0007669"/>
    <property type="project" value="UniProtKB-KW"/>
</dbReference>
<evidence type="ECO:0000313" key="5">
    <source>
        <dbReference type="Proteomes" id="UP000273977"/>
    </source>
</evidence>
<name>A0A3N4GCJ4_9LACT</name>
<dbReference type="InterPro" id="IPR003607">
    <property type="entry name" value="HD/PDEase_dom"/>
</dbReference>
<reference evidence="4 5" key="1">
    <citation type="submission" date="2018-11" db="EMBL/GenBank/DDBJ databases">
        <title>Aerococcus sp. SJQ22, whole genome shotgun sequence.</title>
        <authorList>
            <person name="Sun L."/>
            <person name="Gao X."/>
            <person name="Chen W."/>
            <person name="Huang K."/>
        </authorList>
    </citation>
    <scope>NUCLEOTIDE SEQUENCE [LARGE SCALE GENOMIC DNA]</scope>
    <source>
        <strain evidence="4 5">SJQ22</strain>
    </source>
</reference>
<keyword evidence="5" id="KW-1185">Reference proteome</keyword>
<dbReference type="PROSITE" id="PS51831">
    <property type="entry name" value="HD"/>
    <property type="match status" value="1"/>
</dbReference>
<dbReference type="Pfam" id="PF01966">
    <property type="entry name" value="HD"/>
    <property type="match status" value="1"/>
</dbReference>
<dbReference type="Proteomes" id="UP000273977">
    <property type="component" value="Unassembled WGS sequence"/>
</dbReference>
<comment type="caution">
    <text evidence="4">The sequence shown here is derived from an EMBL/GenBank/DDBJ whole genome shotgun (WGS) entry which is preliminary data.</text>
</comment>
<protein>
    <submittedName>
        <fullName evidence="4">HD domain-containing protein</fullName>
    </submittedName>
</protein>
<dbReference type="CDD" id="cd04492">
    <property type="entry name" value="YhaM_OBF_like"/>
    <property type="match status" value="1"/>
</dbReference>
<dbReference type="InterPro" id="IPR050798">
    <property type="entry name" value="YhaM_exoribonuc/phosphodiest"/>
</dbReference>